<dbReference type="AlphaFoldDB" id="A0A0A9B1R4"/>
<reference evidence="2" key="1">
    <citation type="submission" date="2014-09" db="EMBL/GenBank/DDBJ databases">
        <authorList>
            <person name="Magalhaes I.L.F."/>
            <person name="Oliveira U."/>
            <person name="Santos F.R."/>
            <person name="Vidigal T.H.D.A."/>
            <person name="Brescovit A.D."/>
            <person name="Santos A.J."/>
        </authorList>
    </citation>
    <scope>NUCLEOTIDE SEQUENCE</scope>
    <source>
        <tissue evidence="2">Shoot tissue taken approximately 20 cm above the soil surface</tissue>
    </source>
</reference>
<name>A0A0A9B1R4_ARUDO</name>
<sequence length="75" mass="8838">MPSLTIKILDLGMYSLRFRMLVCCLSAYFVFSSCKTKLKLQNRLRKAGIVHTTPMQLILAVLTSYKYDRREVYIW</sequence>
<feature type="transmembrane region" description="Helical" evidence="1">
    <location>
        <begin position="12"/>
        <end position="31"/>
    </location>
</feature>
<reference evidence="2" key="2">
    <citation type="journal article" date="2015" name="Data Brief">
        <title>Shoot transcriptome of the giant reed, Arundo donax.</title>
        <authorList>
            <person name="Barrero R.A."/>
            <person name="Guerrero F.D."/>
            <person name="Moolhuijzen P."/>
            <person name="Goolsby J.A."/>
            <person name="Tidwell J."/>
            <person name="Bellgard S.E."/>
            <person name="Bellgard M.I."/>
        </authorList>
    </citation>
    <scope>NUCLEOTIDE SEQUENCE</scope>
    <source>
        <tissue evidence="2">Shoot tissue taken approximately 20 cm above the soil surface</tissue>
    </source>
</reference>
<evidence type="ECO:0000313" key="2">
    <source>
        <dbReference type="EMBL" id="JAD57321.1"/>
    </source>
</evidence>
<evidence type="ECO:0000256" key="1">
    <source>
        <dbReference type="SAM" id="Phobius"/>
    </source>
</evidence>
<keyword evidence="1" id="KW-1133">Transmembrane helix</keyword>
<dbReference type="EMBL" id="GBRH01240574">
    <property type="protein sequence ID" value="JAD57321.1"/>
    <property type="molecule type" value="Transcribed_RNA"/>
</dbReference>
<accession>A0A0A9B1R4</accession>
<proteinExistence type="predicted"/>
<dbReference type="PROSITE" id="PS51257">
    <property type="entry name" value="PROKAR_LIPOPROTEIN"/>
    <property type="match status" value="1"/>
</dbReference>
<protein>
    <submittedName>
        <fullName evidence="2">Uncharacterized protein</fullName>
    </submittedName>
</protein>
<keyword evidence="1" id="KW-0812">Transmembrane</keyword>
<organism evidence="2">
    <name type="scientific">Arundo donax</name>
    <name type="common">Giant reed</name>
    <name type="synonym">Donax arundinaceus</name>
    <dbReference type="NCBI Taxonomy" id="35708"/>
    <lineage>
        <taxon>Eukaryota</taxon>
        <taxon>Viridiplantae</taxon>
        <taxon>Streptophyta</taxon>
        <taxon>Embryophyta</taxon>
        <taxon>Tracheophyta</taxon>
        <taxon>Spermatophyta</taxon>
        <taxon>Magnoliopsida</taxon>
        <taxon>Liliopsida</taxon>
        <taxon>Poales</taxon>
        <taxon>Poaceae</taxon>
        <taxon>PACMAD clade</taxon>
        <taxon>Arundinoideae</taxon>
        <taxon>Arundineae</taxon>
        <taxon>Arundo</taxon>
    </lineage>
</organism>
<keyword evidence="1" id="KW-0472">Membrane</keyword>